<keyword evidence="1" id="KW-0472">Membrane</keyword>
<gene>
    <name evidence="2" type="ORF">GCM10023175_10530</name>
</gene>
<proteinExistence type="predicted"/>
<organism evidence="2 3">
    <name type="scientific">Pseudonocardia xishanensis</name>
    <dbReference type="NCBI Taxonomy" id="630995"/>
    <lineage>
        <taxon>Bacteria</taxon>
        <taxon>Bacillati</taxon>
        <taxon>Actinomycetota</taxon>
        <taxon>Actinomycetes</taxon>
        <taxon>Pseudonocardiales</taxon>
        <taxon>Pseudonocardiaceae</taxon>
        <taxon>Pseudonocardia</taxon>
    </lineage>
</organism>
<feature type="transmembrane region" description="Helical" evidence="1">
    <location>
        <begin position="121"/>
        <end position="141"/>
    </location>
</feature>
<dbReference type="RefSeq" id="WP_345413260.1">
    <property type="nucleotide sequence ID" value="NZ_BAABGT010000016.1"/>
</dbReference>
<evidence type="ECO:0000313" key="2">
    <source>
        <dbReference type="EMBL" id="GAA4539366.1"/>
    </source>
</evidence>
<dbReference type="EMBL" id="BAABGT010000016">
    <property type="protein sequence ID" value="GAA4539366.1"/>
    <property type="molecule type" value="Genomic_DNA"/>
</dbReference>
<comment type="caution">
    <text evidence="2">The sequence shown here is derived from an EMBL/GenBank/DDBJ whole genome shotgun (WGS) entry which is preliminary data.</text>
</comment>
<accession>A0ABP8RHY4</accession>
<keyword evidence="1" id="KW-1133">Transmembrane helix</keyword>
<sequence>MSTPENEPTPAPQDAPHVKTVLRLAAAMQRNAVIAGVAVAVVALVLSLVLRGTSGLVGSVIGVVIGLGLGFVGTGVMKATARATPGGVMVGAMASFAGKFVVLLVFLIVFRGTDLFDNQTFAFSLLGVTLAWIAGESIGFVRAKAPSVDV</sequence>
<dbReference type="Proteomes" id="UP001501598">
    <property type="component" value="Unassembled WGS sequence"/>
</dbReference>
<keyword evidence="3" id="KW-1185">Reference proteome</keyword>
<protein>
    <recommendedName>
        <fullName evidence="4">ATP synthase protein I</fullName>
    </recommendedName>
</protein>
<reference evidence="3" key="1">
    <citation type="journal article" date="2019" name="Int. J. Syst. Evol. Microbiol.">
        <title>The Global Catalogue of Microorganisms (GCM) 10K type strain sequencing project: providing services to taxonomists for standard genome sequencing and annotation.</title>
        <authorList>
            <consortium name="The Broad Institute Genomics Platform"/>
            <consortium name="The Broad Institute Genome Sequencing Center for Infectious Disease"/>
            <person name="Wu L."/>
            <person name="Ma J."/>
        </authorList>
    </citation>
    <scope>NUCLEOTIDE SEQUENCE [LARGE SCALE GENOMIC DNA]</scope>
    <source>
        <strain evidence="3">JCM 17906</strain>
    </source>
</reference>
<feature type="transmembrane region" description="Helical" evidence="1">
    <location>
        <begin position="56"/>
        <end position="76"/>
    </location>
</feature>
<evidence type="ECO:0000313" key="3">
    <source>
        <dbReference type="Proteomes" id="UP001501598"/>
    </source>
</evidence>
<evidence type="ECO:0008006" key="4">
    <source>
        <dbReference type="Google" id="ProtNLM"/>
    </source>
</evidence>
<keyword evidence="1" id="KW-0812">Transmembrane</keyword>
<feature type="transmembrane region" description="Helical" evidence="1">
    <location>
        <begin position="32"/>
        <end position="50"/>
    </location>
</feature>
<evidence type="ECO:0000256" key="1">
    <source>
        <dbReference type="SAM" id="Phobius"/>
    </source>
</evidence>
<name>A0ABP8RHY4_9PSEU</name>
<feature type="transmembrane region" description="Helical" evidence="1">
    <location>
        <begin position="88"/>
        <end position="109"/>
    </location>
</feature>